<dbReference type="AlphaFoldDB" id="A0AAV4B054"/>
<accession>A0AAV4B054</accession>
<evidence type="ECO:0000313" key="2">
    <source>
        <dbReference type="Proteomes" id="UP000735302"/>
    </source>
</evidence>
<evidence type="ECO:0000313" key="1">
    <source>
        <dbReference type="EMBL" id="GFO12672.1"/>
    </source>
</evidence>
<protein>
    <recommendedName>
        <fullName evidence="3">C2H2-type domain-containing protein</fullName>
    </recommendedName>
</protein>
<comment type="caution">
    <text evidence="1">The sequence shown here is derived from an EMBL/GenBank/DDBJ whole genome shotgun (WGS) entry which is preliminary data.</text>
</comment>
<reference evidence="1 2" key="1">
    <citation type="journal article" date="2021" name="Elife">
        <title>Chloroplast acquisition without the gene transfer in kleptoplastic sea slugs, Plakobranchus ocellatus.</title>
        <authorList>
            <person name="Maeda T."/>
            <person name="Takahashi S."/>
            <person name="Yoshida T."/>
            <person name="Shimamura S."/>
            <person name="Takaki Y."/>
            <person name="Nagai Y."/>
            <person name="Toyoda A."/>
            <person name="Suzuki Y."/>
            <person name="Arimoto A."/>
            <person name="Ishii H."/>
            <person name="Satoh N."/>
            <person name="Nishiyama T."/>
            <person name="Hasebe M."/>
            <person name="Maruyama T."/>
            <person name="Minagawa J."/>
            <person name="Obokata J."/>
            <person name="Shigenobu S."/>
        </authorList>
    </citation>
    <scope>NUCLEOTIDE SEQUENCE [LARGE SCALE GENOMIC DNA]</scope>
</reference>
<gene>
    <name evidence="1" type="ORF">PoB_003917700</name>
</gene>
<evidence type="ECO:0008006" key="3">
    <source>
        <dbReference type="Google" id="ProtNLM"/>
    </source>
</evidence>
<dbReference type="EMBL" id="BLXT01004445">
    <property type="protein sequence ID" value="GFO12672.1"/>
    <property type="molecule type" value="Genomic_DNA"/>
</dbReference>
<sequence length="121" mass="13580">MDCPNISSKGPVTLELPHSKHMSQYCDSPYCSQGGHFSPFPALSYMHTLIHTRRLNSSFSSFSILESPPYQSVISNICRDPSSDRTQIANSLRSYSNEVYYGHTILGMPDIYPRNESSISI</sequence>
<organism evidence="1 2">
    <name type="scientific">Plakobranchus ocellatus</name>
    <dbReference type="NCBI Taxonomy" id="259542"/>
    <lineage>
        <taxon>Eukaryota</taxon>
        <taxon>Metazoa</taxon>
        <taxon>Spiralia</taxon>
        <taxon>Lophotrochozoa</taxon>
        <taxon>Mollusca</taxon>
        <taxon>Gastropoda</taxon>
        <taxon>Heterobranchia</taxon>
        <taxon>Euthyneura</taxon>
        <taxon>Panpulmonata</taxon>
        <taxon>Sacoglossa</taxon>
        <taxon>Placobranchoidea</taxon>
        <taxon>Plakobranchidae</taxon>
        <taxon>Plakobranchus</taxon>
    </lineage>
</organism>
<dbReference type="Proteomes" id="UP000735302">
    <property type="component" value="Unassembled WGS sequence"/>
</dbReference>
<proteinExistence type="predicted"/>
<name>A0AAV4B054_9GAST</name>
<keyword evidence="2" id="KW-1185">Reference proteome</keyword>